<organism evidence="1 2">
    <name type="scientific">Entomophthora muscae</name>
    <dbReference type="NCBI Taxonomy" id="34485"/>
    <lineage>
        <taxon>Eukaryota</taxon>
        <taxon>Fungi</taxon>
        <taxon>Fungi incertae sedis</taxon>
        <taxon>Zoopagomycota</taxon>
        <taxon>Entomophthoromycotina</taxon>
        <taxon>Entomophthoromycetes</taxon>
        <taxon>Entomophthorales</taxon>
        <taxon>Entomophthoraceae</taxon>
        <taxon>Entomophthora</taxon>
    </lineage>
</organism>
<sequence>MQFYFLLPLVTLSLGEYTDFEQVDEEMLIETPNEWKAIQETGRAADLDNRNLDEVEAIKSPEKLSPAALKGWLKLKPEEITKETPPVAKEPLRRRGKACQQKKALAKLISHHFQ</sequence>
<dbReference type="Proteomes" id="UP001165960">
    <property type="component" value="Unassembled WGS sequence"/>
</dbReference>
<dbReference type="EMBL" id="QTSX02004557">
    <property type="protein sequence ID" value="KAJ9064017.1"/>
    <property type="molecule type" value="Genomic_DNA"/>
</dbReference>
<evidence type="ECO:0000313" key="1">
    <source>
        <dbReference type="EMBL" id="KAJ9064017.1"/>
    </source>
</evidence>
<proteinExistence type="predicted"/>
<gene>
    <name evidence="1" type="ORF">DSO57_1034857</name>
</gene>
<protein>
    <submittedName>
        <fullName evidence="1">Uncharacterized protein</fullName>
    </submittedName>
</protein>
<name>A0ACC2SP28_9FUNG</name>
<accession>A0ACC2SP28</accession>
<keyword evidence="2" id="KW-1185">Reference proteome</keyword>
<evidence type="ECO:0000313" key="2">
    <source>
        <dbReference type="Proteomes" id="UP001165960"/>
    </source>
</evidence>
<reference evidence="1" key="1">
    <citation type="submission" date="2022-04" db="EMBL/GenBank/DDBJ databases">
        <title>Genome of the entomopathogenic fungus Entomophthora muscae.</title>
        <authorList>
            <person name="Elya C."/>
            <person name="Lovett B.R."/>
            <person name="Lee E."/>
            <person name="Macias A.M."/>
            <person name="Hajek A.E."/>
            <person name="De Bivort B.L."/>
            <person name="Kasson M.T."/>
            <person name="De Fine Licht H.H."/>
            <person name="Stajich J.E."/>
        </authorList>
    </citation>
    <scope>NUCLEOTIDE SEQUENCE</scope>
    <source>
        <strain evidence="1">Berkeley</strain>
    </source>
</reference>
<comment type="caution">
    <text evidence="1">The sequence shown here is derived from an EMBL/GenBank/DDBJ whole genome shotgun (WGS) entry which is preliminary data.</text>
</comment>